<reference evidence="2 3" key="1">
    <citation type="submission" date="2016-10" db="EMBL/GenBank/DDBJ databases">
        <authorList>
            <person name="de Groot N.N."/>
        </authorList>
    </citation>
    <scope>NUCLEOTIDE SEQUENCE [LARGE SCALE GENOMIC DNA]</scope>
    <source>
        <strain evidence="3">DSM 938 / 37b4</strain>
    </source>
</reference>
<gene>
    <name evidence="2" type="ORF">SAMN04244550_01230</name>
</gene>
<evidence type="ECO:0000259" key="1">
    <source>
        <dbReference type="Pfam" id="PF03703"/>
    </source>
</evidence>
<dbReference type="NCBIfam" id="NF040894">
    <property type="entry name" value="puhB_PGC"/>
    <property type="match status" value="1"/>
</dbReference>
<dbReference type="InterPro" id="IPR054839">
    <property type="entry name" value="puhB_PGC"/>
</dbReference>
<protein>
    <submittedName>
        <fullName evidence="2">PH domain-containing protein</fullName>
    </submittedName>
</protein>
<feature type="domain" description="YdbS-like PH" evidence="1">
    <location>
        <begin position="96"/>
        <end position="185"/>
    </location>
</feature>
<dbReference type="EMBL" id="FNAY01000004">
    <property type="protein sequence ID" value="SDE86394.1"/>
    <property type="molecule type" value="Genomic_DNA"/>
</dbReference>
<evidence type="ECO:0000313" key="3">
    <source>
        <dbReference type="Proteomes" id="UP000183812"/>
    </source>
</evidence>
<dbReference type="Pfam" id="PF03703">
    <property type="entry name" value="bPH_2"/>
    <property type="match status" value="1"/>
</dbReference>
<dbReference type="InterPro" id="IPR005182">
    <property type="entry name" value="YdbS-like_PH"/>
</dbReference>
<dbReference type="AlphaFoldDB" id="A0A0Q0ULR3"/>
<dbReference type="OrthoDB" id="7345733at2"/>
<sequence length="213" mass="23478">MSDHDFDFEPQPGIPAPLPEGEEILWQGKPDMWMLARDAFKIRWMTGIMLFAAAWRTVLLWHEEGARVALPTAVLFLLMAAVVYGLMLLLAWAQARAAIYTITSARAILRIGAALQVTFTIPFTVIESMSLAKLGRKGFGTIALQNRSDMRLSYGVLWPHARPWHFRAPQAAFRCIPEAEKVARILSEAAQAKLNEPQVAAAPKAGAGLAVAE</sequence>
<dbReference type="RefSeq" id="WP_055209592.1">
    <property type="nucleotide sequence ID" value="NZ_CP061202.1"/>
</dbReference>
<name>A0A0Q0ULR3_RHOCA</name>
<evidence type="ECO:0000313" key="2">
    <source>
        <dbReference type="EMBL" id="SDE86394.1"/>
    </source>
</evidence>
<organism evidence="2 3">
    <name type="scientific">Rhodobacter capsulatus</name>
    <name type="common">Rhodopseudomonas capsulata</name>
    <dbReference type="NCBI Taxonomy" id="1061"/>
    <lineage>
        <taxon>Bacteria</taxon>
        <taxon>Pseudomonadati</taxon>
        <taxon>Pseudomonadota</taxon>
        <taxon>Alphaproteobacteria</taxon>
        <taxon>Rhodobacterales</taxon>
        <taxon>Rhodobacter group</taxon>
        <taxon>Rhodobacter</taxon>
    </lineage>
</organism>
<proteinExistence type="predicted"/>
<accession>A0A0Q0ULR3</accession>
<dbReference type="Proteomes" id="UP000183812">
    <property type="component" value="Unassembled WGS sequence"/>
</dbReference>